<dbReference type="GO" id="GO:0031410">
    <property type="term" value="C:cytoplasmic vesicle"/>
    <property type="evidence" value="ECO:0007669"/>
    <property type="project" value="UniProtKB-SubCell"/>
</dbReference>
<gene>
    <name evidence="7" type="ORF">CAPTEDRAFT_201129</name>
</gene>
<dbReference type="Pfam" id="PF25827">
    <property type="entry name" value="TVHS-like"/>
    <property type="match status" value="1"/>
</dbReference>
<name>R7VHF6_CAPTE</name>
<evidence type="ECO:0000313" key="9">
    <source>
        <dbReference type="Proteomes" id="UP000014760"/>
    </source>
</evidence>
<evidence type="ECO:0000313" key="8">
    <source>
        <dbReference type="EnsemblMetazoa" id="CapteP201129"/>
    </source>
</evidence>
<dbReference type="EnsemblMetazoa" id="CapteT201129">
    <property type="protein sequence ID" value="CapteP201129"/>
    <property type="gene ID" value="CapteG201129"/>
</dbReference>
<keyword evidence="3" id="KW-0333">Golgi apparatus</keyword>
<dbReference type="InterPro" id="IPR058028">
    <property type="entry name" value="Tepsin_VHS/ENTH-like"/>
</dbReference>
<keyword evidence="9" id="KW-1185">Reference proteome</keyword>
<protein>
    <recommendedName>
        <fullName evidence="6">ENTH domain-containing protein</fullName>
    </recommendedName>
</protein>
<dbReference type="InterPro" id="IPR013809">
    <property type="entry name" value="ENTH"/>
</dbReference>
<dbReference type="PANTHER" id="PTHR21514">
    <property type="entry name" value="AP-4 COMPLEX ACCESSORY SUBUNIT TEPSIN"/>
    <property type="match status" value="1"/>
</dbReference>
<proteinExistence type="predicted"/>
<dbReference type="PROSITE" id="PS50942">
    <property type="entry name" value="ENTH"/>
    <property type="match status" value="1"/>
</dbReference>
<dbReference type="InterPro" id="IPR035802">
    <property type="entry name" value="ENTH/VHS_tepsin"/>
</dbReference>
<organism evidence="7">
    <name type="scientific">Capitella teleta</name>
    <name type="common">Polychaete worm</name>
    <dbReference type="NCBI Taxonomy" id="283909"/>
    <lineage>
        <taxon>Eukaryota</taxon>
        <taxon>Metazoa</taxon>
        <taxon>Spiralia</taxon>
        <taxon>Lophotrochozoa</taxon>
        <taxon>Annelida</taxon>
        <taxon>Polychaeta</taxon>
        <taxon>Sedentaria</taxon>
        <taxon>Scolecida</taxon>
        <taxon>Capitellidae</taxon>
        <taxon>Capitella</taxon>
    </lineage>
</organism>
<evidence type="ECO:0000256" key="2">
    <source>
        <dbReference type="ARBA" id="ARBA00004601"/>
    </source>
</evidence>
<reference evidence="9" key="1">
    <citation type="submission" date="2012-12" db="EMBL/GenBank/DDBJ databases">
        <authorList>
            <person name="Hellsten U."/>
            <person name="Grimwood J."/>
            <person name="Chapman J.A."/>
            <person name="Shapiro H."/>
            <person name="Aerts A."/>
            <person name="Otillar R.P."/>
            <person name="Terry A.Y."/>
            <person name="Boore J.L."/>
            <person name="Simakov O."/>
            <person name="Marletaz F."/>
            <person name="Cho S.-J."/>
            <person name="Edsinger-Gonzales E."/>
            <person name="Havlak P."/>
            <person name="Kuo D.-H."/>
            <person name="Larsson T."/>
            <person name="Lv J."/>
            <person name="Arendt D."/>
            <person name="Savage R."/>
            <person name="Osoegawa K."/>
            <person name="de Jong P."/>
            <person name="Lindberg D.R."/>
            <person name="Seaver E.C."/>
            <person name="Weisblat D.A."/>
            <person name="Putnam N.H."/>
            <person name="Grigoriev I.V."/>
            <person name="Rokhsar D.S."/>
        </authorList>
    </citation>
    <scope>NUCLEOTIDE SEQUENCE</scope>
    <source>
        <strain evidence="9">I ESC-2004</strain>
    </source>
</reference>
<feature type="domain" description="ENTH" evidence="6">
    <location>
        <begin position="10"/>
        <end position="143"/>
    </location>
</feature>
<accession>R7VHF6</accession>
<dbReference type="OrthoDB" id="118154at2759"/>
<evidence type="ECO:0000313" key="7">
    <source>
        <dbReference type="EMBL" id="ELU15711.1"/>
    </source>
</evidence>
<dbReference type="Gene3D" id="1.25.40.90">
    <property type="match status" value="1"/>
</dbReference>
<keyword evidence="4" id="KW-0968">Cytoplasmic vesicle</keyword>
<feature type="region of interest" description="Disordered" evidence="5">
    <location>
        <begin position="216"/>
        <end position="259"/>
    </location>
</feature>
<dbReference type="GO" id="GO:0032588">
    <property type="term" value="C:trans-Golgi network membrane"/>
    <property type="evidence" value="ECO:0007669"/>
    <property type="project" value="TreeGrafter"/>
</dbReference>
<sequence length="438" mass="48360">MSSGAFSSLIEKVSFANQWPVLLKATSDDDQPTPGYLYQEINQLTLKSGSYCQDLLDCLTERVKNTSYHVKIKALRILKFVVENGHPEFRHGLRKKSKVIVEATKFGGPPDPIHGNSPYVMVRNEATELSQMLFEVEETDGEVPCAVPVKMASTGGIGSGSSAGAMQGFGNTPLRSNEKLLDSLKDLADKVLEPSAQPAFSTSVISMGEYHPVPDCTESASNPQKVNSSKETRSVRPKVKGHTPGKAGGGWEEDEEEELKPPLIHRVQSTTPVEDWSSERRIVNELVSNKECRAVNCDKVIEFINKALDSEITSVLMRAMLGVESLLSTDLIHPEYLTEVCVSHLMAIYQEQNGQCKQKARKILRILQKFSKNGDKFDGLPAVRQMETHEEQRGSLSESTQSFPFARTLSESAEISLLNAPFVSHSEMSQNETLSSQI</sequence>
<dbReference type="InterPro" id="IPR008942">
    <property type="entry name" value="ENTH_VHS"/>
</dbReference>
<evidence type="ECO:0000256" key="5">
    <source>
        <dbReference type="SAM" id="MobiDB-lite"/>
    </source>
</evidence>
<reference evidence="8" key="3">
    <citation type="submission" date="2015-06" db="UniProtKB">
        <authorList>
            <consortium name="EnsemblMetazoa"/>
        </authorList>
    </citation>
    <scope>IDENTIFICATION</scope>
</reference>
<dbReference type="InterPro" id="IPR039273">
    <property type="entry name" value="TEPSIN"/>
</dbReference>
<dbReference type="CDD" id="cd03572">
    <property type="entry name" value="ENTH_like_Tepsin"/>
    <property type="match status" value="1"/>
</dbReference>
<evidence type="ECO:0000256" key="4">
    <source>
        <dbReference type="ARBA" id="ARBA00023329"/>
    </source>
</evidence>
<dbReference type="OMA" id="KASQRCP"/>
<feature type="compositionally biased region" description="Polar residues" evidence="5">
    <location>
        <begin position="218"/>
        <end position="227"/>
    </location>
</feature>
<dbReference type="EMBL" id="KB293638">
    <property type="protein sequence ID" value="ELU15711.1"/>
    <property type="molecule type" value="Genomic_DNA"/>
</dbReference>
<reference evidence="7 9" key="2">
    <citation type="journal article" date="2013" name="Nature">
        <title>Insights into bilaterian evolution from three spiralian genomes.</title>
        <authorList>
            <person name="Simakov O."/>
            <person name="Marletaz F."/>
            <person name="Cho S.J."/>
            <person name="Edsinger-Gonzales E."/>
            <person name="Havlak P."/>
            <person name="Hellsten U."/>
            <person name="Kuo D.H."/>
            <person name="Larsson T."/>
            <person name="Lv J."/>
            <person name="Arendt D."/>
            <person name="Savage R."/>
            <person name="Osoegawa K."/>
            <person name="de Jong P."/>
            <person name="Grimwood J."/>
            <person name="Chapman J.A."/>
            <person name="Shapiro H."/>
            <person name="Aerts A."/>
            <person name="Otillar R.P."/>
            <person name="Terry A.Y."/>
            <person name="Boore J.L."/>
            <person name="Grigoriev I.V."/>
            <person name="Lindberg D.R."/>
            <person name="Seaver E.C."/>
            <person name="Weisblat D.A."/>
            <person name="Putnam N.H."/>
            <person name="Rokhsar D.S."/>
        </authorList>
    </citation>
    <scope>NUCLEOTIDE SEQUENCE</scope>
    <source>
        <strain evidence="7 9">I ESC-2004</strain>
    </source>
</reference>
<dbReference type="Proteomes" id="UP000014760">
    <property type="component" value="Unassembled WGS sequence"/>
</dbReference>
<evidence type="ECO:0000256" key="1">
    <source>
        <dbReference type="ARBA" id="ARBA00004541"/>
    </source>
</evidence>
<dbReference type="EMBL" id="AMQN01004481">
    <property type="status" value="NOT_ANNOTATED_CDS"/>
    <property type="molecule type" value="Genomic_DNA"/>
</dbReference>
<dbReference type="Pfam" id="PF01417">
    <property type="entry name" value="ENTH"/>
    <property type="match status" value="1"/>
</dbReference>
<dbReference type="SUPFAM" id="SSF48464">
    <property type="entry name" value="ENTH/VHS domain"/>
    <property type="match status" value="1"/>
</dbReference>
<dbReference type="AlphaFoldDB" id="R7VHF6"/>
<dbReference type="STRING" id="283909.R7VHF6"/>
<dbReference type="HOGENOM" id="CLU_649483_0_0_1"/>
<evidence type="ECO:0000256" key="3">
    <source>
        <dbReference type="ARBA" id="ARBA00023034"/>
    </source>
</evidence>
<dbReference type="PANTHER" id="PTHR21514:SF0">
    <property type="entry name" value="AP-4 COMPLEX ACCESSORY SUBUNIT TEPSIN"/>
    <property type="match status" value="1"/>
</dbReference>
<comment type="subcellular location">
    <subcellularLocation>
        <location evidence="1">Cytoplasmic vesicle</location>
    </subcellularLocation>
    <subcellularLocation>
        <location evidence="2">Golgi apparatus</location>
        <location evidence="2">trans-Golgi network</location>
    </subcellularLocation>
</comment>
<evidence type="ECO:0000259" key="6">
    <source>
        <dbReference type="PROSITE" id="PS50942"/>
    </source>
</evidence>